<keyword evidence="3" id="KW-1185">Reference proteome</keyword>
<evidence type="ECO:0000256" key="1">
    <source>
        <dbReference type="SAM" id="Phobius"/>
    </source>
</evidence>
<evidence type="ECO:0000313" key="3">
    <source>
        <dbReference type="Proteomes" id="UP000234474"/>
    </source>
</evidence>
<proteinExistence type="predicted"/>
<accession>A0A2I1CHZ9</accession>
<reference evidence="3" key="1">
    <citation type="journal article" date="2018" name="Proc. Natl. Acad. Sci. U.S.A.">
        <title>Linking secondary metabolites to gene clusters through genome sequencing of six diverse Aspergillus species.</title>
        <authorList>
            <person name="Kaerboelling I."/>
            <person name="Vesth T.C."/>
            <person name="Frisvad J.C."/>
            <person name="Nybo J.L."/>
            <person name="Theobald S."/>
            <person name="Kuo A."/>
            <person name="Bowyer P."/>
            <person name="Matsuda Y."/>
            <person name="Mondo S."/>
            <person name="Lyhne E.K."/>
            <person name="Kogle M.E."/>
            <person name="Clum A."/>
            <person name="Lipzen A."/>
            <person name="Salamov A."/>
            <person name="Ngan C.Y."/>
            <person name="Daum C."/>
            <person name="Chiniquy J."/>
            <person name="Barry K."/>
            <person name="LaButti K."/>
            <person name="Haridas S."/>
            <person name="Simmons B.A."/>
            <person name="Magnuson J.K."/>
            <person name="Mortensen U.H."/>
            <person name="Larsen T.O."/>
            <person name="Grigoriev I.V."/>
            <person name="Baker S.E."/>
            <person name="Andersen M.R."/>
        </authorList>
    </citation>
    <scope>NUCLEOTIDE SEQUENCE [LARGE SCALE GENOMIC DNA]</scope>
    <source>
        <strain evidence="3">IBT 16806</strain>
    </source>
</reference>
<feature type="transmembrane region" description="Helical" evidence="1">
    <location>
        <begin position="27"/>
        <end position="47"/>
    </location>
</feature>
<dbReference type="VEuPathDB" id="FungiDB:P174DRAFT_106246"/>
<dbReference type="EMBL" id="MSZS01000002">
    <property type="protein sequence ID" value="PKX97255.1"/>
    <property type="molecule type" value="Genomic_DNA"/>
</dbReference>
<keyword evidence="1" id="KW-1133">Transmembrane helix</keyword>
<dbReference type="RefSeq" id="XP_024685850.1">
    <property type="nucleotide sequence ID" value="XM_024820991.1"/>
</dbReference>
<comment type="caution">
    <text evidence="2">The sequence shown here is derived from an EMBL/GenBank/DDBJ whole genome shotgun (WGS) entry which is preliminary data.</text>
</comment>
<keyword evidence="1" id="KW-0472">Membrane</keyword>
<dbReference type="Proteomes" id="UP000234474">
    <property type="component" value="Unassembled WGS sequence"/>
</dbReference>
<protein>
    <submittedName>
        <fullName evidence="2">Uncharacterized protein</fullName>
    </submittedName>
</protein>
<evidence type="ECO:0000313" key="2">
    <source>
        <dbReference type="EMBL" id="PKX97255.1"/>
    </source>
</evidence>
<gene>
    <name evidence="2" type="ORF">P174DRAFT_106246</name>
</gene>
<sequence length="121" mass="12896">MLYCWRPSFTSGPVLVQKRITSGTTSLIMAVVCLAGTLVTLTPIIATSPSTTRRHFRYSNSTSLNCRMPLTRSAIGRLKGAAPMGAPQAFPCASPPPASPTVSVFLSCLWRVAVVSALLTR</sequence>
<name>A0A2I1CHZ9_ASPN1</name>
<keyword evidence="1" id="KW-0812">Transmembrane</keyword>
<organism evidence="2 3">
    <name type="scientific">Aspergillus novofumigatus (strain IBT 16806)</name>
    <dbReference type="NCBI Taxonomy" id="1392255"/>
    <lineage>
        <taxon>Eukaryota</taxon>
        <taxon>Fungi</taxon>
        <taxon>Dikarya</taxon>
        <taxon>Ascomycota</taxon>
        <taxon>Pezizomycotina</taxon>
        <taxon>Eurotiomycetes</taxon>
        <taxon>Eurotiomycetidae</taxon>
        <taxon>Eurotiales</taxon>
        <taxon>Aspergillaceae</taxon>
        <taxon>Aspergillus</taxon>
        <taxon>Aspergillus subgen. Fumigati</taxon>
    </lineage>
</organism>
<dbReference type="AlphaFoldDB" id="A0A2I1CHZ9"/>
<dbReference type="GeneID" id="36528316"/>